<dbReference type="eggNOG" id="ENOG5033V9Y">
    <property type="taxonomic scope" value="Bacteria"/>
</dbReference>
<reference evidence="1 2" key="1">
    <citation type="journal article" date="2014" name="Genome Announc.">
        <title>Draft Genome Sequence of the Antitrypanosomally Active Sponge-Associated Bacterium Actinokineospora sp. Strain EG49.</title>
        <authorList>
            <person name="Harjes J."/>
            <person name="Ryu T."/>
            <person name="Abdelmohsen U.R."/>
            <person name="Moitinho-Silva L."/>
            <person name="Horn H."/>
            <person name="Ravasi T."/>
            <person name="Hentschel U."/>
        </authorList>
    </citation>
    <scope>NUCLEOTIDE SEQUENCE [LARGE SCALE GENOMIC DNA]</scope>
    <source>
        <strain evidence="1 2">EG49</strain>
    </source>
</reference>
<dbReference type="OrthoDB" id="3373807at2"/>
<proteinExistence type="predicted"/>
<dbReference type="InterPro" id="IPR047659">
    <property type="entry name" value="T7SS_assoc"/>
</dbReference>
<dbReference type="NCBIfam" id="NF033532">
    <property type="entry name" value="lone7para_assoc"/>
    <property type="match status" value="1"/>
</dbReference>
<evidence type="ECO:0008006" key="3">
    <source>
        <dbReference type="Google" id="ProtNLM"/>
    </source>
</evidence>
<dbReference type="Proteomes" id="UP000019277">
    <property type="component" value="Unassembled WGS sequence"/>
</dbReference>
<dbReference type="PATRIC" id="fig|909613.9.peg.2905"/>
<dbReference type="STRING" id="909613.UO65_2905"/>
<evidence type="ECO:0000313" key="1">
    <source>
        <dbReference type="EMBL" id="EWC61846.1"/>
    </source>
</evidence>
<gene>
    <name evidence="1" type="ORF">UO65_2905</name>
</gene>
<keyword evidence="2" id="KW-1185">Reference proteome</keyword>
<dbReference type="AlphaFoldDB" id="W7IZ62"/>
<comment type="caution">
    <text evidence="1">The sequence shown here is derived from an EMBL/GenBank/DDBJ whole genome shotgun (WGS) entry which is preliminary data.</text>
</comment>
<evidence type="ECO:0000313" key="2">
    <source>
        <dbReference type="Proteomes" id="UP000019277"/>
    </source>
</evidence>
<name>W7IZ62_9PSEU</name>
<sequence length="215" mass="23456">MDTMTDDPERGEDSLENWFLLMDPTWRPAEGAAPPAEAVVGLWPVDEGGGLGRFRPNRDYRPTGADSPTDPLDAVLRLVLQARAETSHLQLVLRDAALELAVNADGRPLITKSPDDVPCVVVVTGEPHRDRVTPPGWHRVDLDELVVHLADGVDVLINPGGPASTRLTGDFIRETLLVDDERITDPRAREQAAQTLRVIPWNGVDPVRTDPPAPA</sequence>
<dbReference type="EMBL" id="AYXG01000101">
    <property type="protein sequence ID" value="EWC61846.1"/>
    <property type="molecule type" value="Genomic_DNA"/>
</dbReference>
<protein>
    <recommendedName>
        <fullName evidence="3">Type VII secretion system-associated protein</fullName>
    </recommendedName>
</protein>
<dbReference type="RefSeq" id="WP_035282713.1">
    <property type="nucleotide sequence ID" value="NZ_AYXG01000101.1"/>
</dbReference>
<organism evidence="1 2">
    <name type="scientific">Actinokineospora spheciospongiae</name>
    <dbReference type="NCBI Taxonomy" id="909613"/>
    <lineage>
        <taxon>Bacteria</taxon>
        <taxon>Bacillati</taxon>
        <taxon>Actinomycetota</taxon>
        <taxon>Actinomycetes</taxon>
        <taxon>Pseudonocardiales</taxon>
        <taxon>Pseudonocardiaceae</taxon>
        <taxon>Actinokineospora</taxon>
    </lineage>
</organism>
<accession>W7IZ62</accession>